<dbReference type="PROSITE" id="PS01249">
    <property type="entry name" value="HYPA"/>
    <property type="match status" value="1"/>
</dbReference>
<feature type="binding site" evidence="5">
    <location>
        <position position="2"/>
    </location>
    <ligand>
        <name>Ni(2+)</name>
        <dbReference type="ChEBI" id="CHEBI:49786"/>
    </ligand>
</feature>
<evidence type="ECO:0000313" key="7">
    <source>
        <dbReference type="Proteomes" id="UP000247515"/>
    </source>
</evidence>
<dbReference type="PIRSF" id="PIRSF004761">
    <property type="entry name" value="Hydrgn_mat_HypA"/>
    <property type="match status" value="1"/>
</dbReference>
<keyword evidence="3 5" id="KW-0479">Metal-binding</keyword>
<evidence type="ECO:0000256" key="5">
    <source>
        <dbReference type="HAMAP-Rule" id="MF_00213"/>
    </source>
</evidence>
<evidence type="ECO:0000256" key="3">
    <source>
        <dbReference type="ARBA" id="ARBA00022723"/>
    </source>
</evidence>
<dbReference type="Pfam" id="PF01155">
    <property type="entry name" value="HypA"/>
    <property type="match status" value="1"/>
</dbReference>
<dbReference type="InterPro" id="IPR000688">
    <property type="entry name" value="HypA/HybF"/>
</dbReference>
<dbReference type="Gene3D" id="3.30.2320.80">
    <property type="match status" value="1"/>
</dbReference>
<sequence>MHEMAIAHSILDLVEREAARQHATRVRTLELEIGQLANVEVGALRFALDVVLRDTIAHGARLEIAEPPGQAVCLRCGDDVALARRGEPCPACGSYQLAVTGGDTLRVAGMIVD</sequence>
<comment type="caution">
    <text evidence="6">The sequence shown here is derived from an EMBL/GenBank/DDBJ whole genome shotgun (WGS) entry which is preliminary data.</text>
</comment>
<comment type="similarity">
    <text evidence="1 5">Belongs to the HypA/HybF family.</text>
</comment>
<dbReference type="InterPro" id="IPR020538">
    <property type="entry name" value="Hydgase_Ni_incorp_HypA/HybF_CS"/>
</dbReference>
<dbReference type="Proteomes" id="UP000247515">
    <property type="component" value="Unassembled WGS sequence"/>
</dbReference>
<feature type="binding site" evidence="5">
    <location>
        <position position="76"/>
    </location>
    <ligand>
        <name>Zn(2+)</name>
        <dbReference type="ChEBI" id="CHEBI:29105"/>
    </ligand>
</feature>
<gene>
    <name evidence="5" type="primary">hypA</name>
    <name evidence="6" type="ORF">C7400_10244</name>
</gene>
<keyword evidence="4 5" id="KW-0862">Zinc</keyword>
<dbReference type="HAMAP" id="MF_00213">
    <property type="entry name" value="HypA_HybF"/>
    <property type="match status" value="1"/>
</dbReference>
<evidence type="ECO:0000256" key="2">
    <source>
        <dbReference type="ARBA" id="ARBA00022596"/>
    </source>
</evidence>
<comment type="function">
    <text evidence="5">Involved in the maturation of [NiFe] hydrogenases. Required for nickel insertion into the metal center of the hydrogenase.</text>
</comment>
<evidence type="ECO:0000256" key="1">
    <source>
        <dbReference type="ARBA" id="ARBA00010748"/>
    </source>
</evidence>
<reference evidence="6 7" key="1">
    <citation type="submission" date="2018-05" db="EMBL/GenBank/DDBJ databases">
        <title>Genomic Encyclopedia of Type Strains, Phase IV (KMG-V): Genome sequencing to study the core and pangenomes of soil and plant-associated prokaryotes.</title>
        <authorList>
            <person name="Whitman W."/>
        </authorList>
    </citation>
    <scope>NUCLEOTIDE SEQUENCE [LARGE SCALE GENOMIC DNA]</scope>
    <source>
        <strain evidence="6 7">SIr-6563</strain>
    </source>
</reference>
<proteinExistence type="inferred from homology"/>
<dbReference type="EMBL" id="QJJV01000002">
    <property type="protein sequence ID" value="PXX19620.1"/>
    <property type="molecule type" value="Genomic_DNA"/>
</dbReference>
<evidence type="ECO:0000256" key="4">
    <source>
        <dbReference type="ARBA" id="ARBA00022833"/>
    </source>
</evidence>
<evidence type="ECO:0000313" key="6">
    <source>
        <dbReference type="EMBL" id="PXX19620.1"/>
    </source>
</evidence>
<dbReference type="RefSeq" id="WP_110325685.1">
    <property type="nucleotide sequence ID" value="NZ_CAJMXX010000035.1"/>
</dbReference>
<keyword evidence="2 5" id="KW-0533">Nickel</keyword>
<name>A0ABX5MV79_9BURK</name>
<feature type="binding site" evidence="5">
    <location>
        <position position="89"/>
    </location>
    <ligand>
        <name>Zn(2+)</name>
        <dbReference type="ChEBI" id="CHEBI:29105"/>
    </ligand>
</feature>
<accession>A0ABX5MV79</accession>
<keyword evidence="7" id="KW-1185">Reference proteome</keyword>
<protein>
    <recommendedName>
        <fullName evidence="5">Hydrogenase maturation factor HypA</fullName>
    </recommendedName>
</protein>
<organism evidence="6 7">
    <name type="scientific">Paraburkholderia tropica</name>
    <dbReference type="NCBI Taxonomy" id="92647"/>
    <lineage>
        <taxon>Bacteria</taxon>
        <taxon>Pseudomonadati</taxon>
        <taxon>Pseudomonadota</taxon>
        <taxon>Betaproteobacteria</taxon>
        <taxon>Burkholderiales</taxon>
        <taxon>Burkholderiaceae</taxon>
        <taxon>Paraburkholderia</taxon>
    </lineage>
</organism>
<feature type="binding site" evidence="5">
    <location>
        <position position="92"/>
    </location>
    <ligand>
        <name>Zn(2+)</name>
        <dbReference type="ChEBI" id="CHEBI:29105"/>
    </ligand>
</feature>
<dbReference type="PANTHER" id="PTHR34535">
    <property type="entry name" value="HYDROGENASE MATURATION FACTOR HYPA"/>
    <property type="match status" value="1"/>
</dbReference>
<feature type="binding site" evidence="5">
    <location>
        <position position="73"/>
    </location>
    <ligand>
        <name>Zn(2+)</name>
        <dbReference type="ChEBI" id="CHEBI:29105"/>
    </ligand>
</feature>
<dbReference type="PANTHER" id="PTHR34535:SF3">
    <property type="entry name" value="HYDROGENASE MATURATION FACTOR HYPA"/>
    <property type="match status" value="1"/>
</dbReference>
<dbReference type="NCBIfam" id="TIGR00100">
    <property type="entry name" value="hypA"/>
    <property type="match status" value="1"/>
</dbReference>